<sequence length="112" mass="11648">MSEQFPDDNWEAPDTDTHDSESPEEGSLNGADALVRDTELGEAPQENAADHAGSAAAPVTGLDSVDRVLAKEAAVSGLPVNERAAAYQELHAELEAILNQQPGSLPTGLTGQ</sequence>
<accession>A0ABN2X9Z8</accession>
<proteinExistence type="predicted"/>
<feature type="compositionally biased region" description="Acidic residues" evidence="1">
    <location>
        <begin position="1"/>
        <end position="14"/>
    </location>
</feature>
<comment type="caution">
    <text evidence="2">The sequence shown here is derived from an EMBL/GenBank/DDBJ whole genome shotgun (WGS) entry which is preliminary data.</text>
</comment>
<protein>
    <submittedName>
        <fullName evidence="2">Uncharacterized protein</fullName>
    </submittedName>
</protein>
<evidence type="ECO:0000256" key="1">
    <source>
        <dbReference type="SAM" id="MobiDB-lite"/>
    </source>
</evidence>
<reference evidence="2 3" key="1">
    <citation type="journal article" date="2019" name="Int. J. Syst. Evol. Microbiol.">
        <title>The Global Catalogue of Microorganisms (GCM) 10K type strain sequencing project: providing services to taxonomists for standard genome sequencing and annotation.</title>
        <authorList>
            <consortium name="The Broad Institute Genomics Platform"/>
            <consortium name="The Broad Institute Genome Sequencing Center for Infectious Disease"/>
            <person name="Wu L."/>
            <person name="Ma J."/>
        </authorList>
    </citation>
    <scope>NUCLEOTIDE SEQUENCE [LARGE SCALE GENOMIC DNA]</scope>
    <source>
        <strain evidence="2 3">JCM 15914</strain>
    </source>
</reference>
<keyword evidence="3" id="KW-1185">Reference proteome</keyword>
<gene>
    <name evidence="2" type="ORF">GCM10009824_01090</name>
</gene>
<dbReference type="Proteomes" id="UP001500166">
    <property type="component" value="Unassembled WGS sequence"/>
</dbReference>
<evidence type="ECO:0000313" key="3">
    <source>
        <dbReference type="Proteomes" id="UP001500166"/>
    </source>
</evidence>
<evidence type="ECO:0000313" key="2">
    <source>
        <dbReference type="EMBL" id="GAA2108072.1"/>
    </source>
</evidence>
<dbReference type="EMBL" id="BAAAQA010000001">
    <property type="protein sequence ID" value="GAA2108072.1"/>
    <property type="molecule type" value="Genomic_DNA"/>
</dbReference>
<dbReference type="RefSeq" id="WP_344223130.1">
    <property type="nucleotide sequence ID" value="NZ_BAAAQA010000001.1"/>
</dbReference>
<name>A0ABN2X9Z8_9MICC</name>
<feature type="region of interest" description="Disordered" evidence="1">
    <location>
        <begin position="1"/>
        <end position="58"/>
    </location>
</feature>
<organism evidence="2 3">
    <name type="scientific">Kocuria atrinae</name>
    <dbReference type="NCBI Taxonomy" id="592377"/>
    <lineage>
        <taxon>Bacteria</taxon>
        <taxon>Bacillati</taxon>
        <taxon>Actinomycetota</taxon>
        <taxon>Actinomycetes</taxon>
        <taxon>Micrococcales</taxon>
        <taxon>Micrococcaceae</taxon>
        <taxon>Kocuria</taxon>
    </lineage>
</organism>